<sequence length="62" mass="7316">MTEKILPTSSWYLPPTPAQVRAITKLAIALQYHEPIEEKVRTRLEARNIIVGFKEELKRRRK</sequence>
<proteinExistence type="predicted"/>
<dbReference type="EMBL" id="MT143452">
    <property type="protein sequence ID" value="QJA96988.1"/>
    <property type="molecule type" value="Genomic_DNA"/>
</dbReference>
<protein>
    <submittedName>
        <fullName evidence="1">Uncharacterized protein</fullName>
    </submittedName>
</protein>
<dbReference type="AlphaFoldDB" id="A0A6M3LWL1"/>
<gene>
    <name evidence="1" type="ORF">MM415B06885_0008</name>
</gene>
<name>A0A6M3LWL1_9ZZZZ</name>
<reference evidence="1" key="1">
    <citation type="submission" date="2020-03" db="EMBL/GenBank/DDBJ databases">
        <title>The deep terrestrial virosphere.</title>
        <authorList>
            <person name="Holmfeldt K."/>
            <person name="Nilsson E."/>
            <person name="Simone D."/>
            <person name="Lopez-Fernandez M."/>
            <person name="Wu X."/>
            <person name="de Brujin I."/>
            <person name="Lundin D."/>
            <person name="Andersson A."/>
            <person name="Bertilsson S."/>
            <person name="Dopson M."/>
        </authorList>
    </citation>
    <scope>NUCLEOTIDE SEQUENCE</scope>
    <source>
        <strain evidence="1">MM415B06885</strain>
    </source>
</reference>
<evidence type="ECO:0000313" key="1">
    <source>
        <dbReference type="EMBL" id="QJA96988.1"/>
    </source>
</evidence>
<accession>A0A6M3LWL1</accession>
<organism evidence="1">
    <name type="scientific">viral metagenome</name>
    <dbReference type="NCBI Taxonomy" id="1070528"/>
    <lineage>
        <taxon>unclassified sequences</taxon>
        <taxon>metagenomes</taxon>
        <taxon>organismal metagenomes</taxon>
    </lineage>
</organism>